<reference evidence="2 3" key="1">
    <citation type="journal article" date="2017" name="Int. J. Parasitol.">
        <title>The genome of the protozoan parasite Cystoisospora suis and a reverse vaccinology approach to identify vaccine candidates.</title>
        <authorList>
            <person name="Palmieri N."/>
            <person name="Shrestha A."/>
            <person name="Ruttkowski B."/>
            <person name="Beck T."/>
            <person name="Vogl C."/>
            <person name="Tomley F."/>
            <person name="Blake D.P."/>
            <person name="Joachim A."/>
        </authorList>
    </citation>
    <scope>NUCLEOTIDE SEQUENCE [LARGE SCALE GENOMIC DNA]</scope>
    <source>
        <strain evidence="2 3">Wien I</strain>
    </source>
</reference>
<accession>A0A2C6KFN9</accession>
<dbReference type="RefSeq" id="XP_067918076.1">
    <property type="nucleotide sequence ID" value="XM_068069948.1"/>
</dbReference>
<dbReference type="Proteomes" id="UP000221165">
    <property type="component" value="Unassembled WGS sequence"/>
</dbReference>
<feature type="compositionally biased region" description="Basic and acidic residues" evidence="1">
    <location>
        <begin position="294"/>
        <end position="309"/>
    </location>
</feature>
<feature type="compositionally biased region" description="Basic and acidic residues" evidence="1">
    <location>
        <begin position="459"/>
        <end position="471"/>
    </location>
</feature>
<feature type="region of interest" description="Disordered" evidence="1">
    <location>
        <begin position="168"/>
        <end position="187"/>
    </location>
</feature>
<feature type="region of interest" description="Disordered" evidence="1">
    <location>
        <begin position="267"/>
        <end position="315"/>
    </location>
</feature>
<proteinExistence type="predicted"/>
<feature type="region of interest" description="Disordered" evidence="1">
    <location>
        <begin position="656"/>
        <end position="684"/>
    </location>
</feature>
<gene>
    <name evidence="2" type="ORF">CSUI_009839</name>
</gene>
<feature type="region of interest" description="Disordered" evidence="1">
    <location>
        <begin position="733"/>
        <end position="769"/>
    </location>
</feature>
<dbReference type="GeneID" id="94433159"/>
<feature type="compositionally biased region" description="Basic and acidic residues" evidence="1">
    <location>
        <begin position="589"/>
        <end position="598"/>
    </location>
</feature>
<feature type="compositionally biased region" description="Low complexity" evidence="1">
    <location>
        <begin position="578"/>
        <end position="588"/>
    </location>
</feature>
<feature type="region of interest" description="Disordered" evidence="1">
    <location>
        <begin position="560"/>
        <end position="640"/>
    </location>
</feature>
<evidence type="ECO:0000256" key="1">
    <source>
        <dbReference type="SAM" id="MobiDB-lite"/>
    </source>
</evidence>
<organism evidence="2 3">
    <name type="scientific">Cystoisospora suis</name>
    <dbReference type="NCBI Taxonomy" id="483139"/>
    <lineage>
        <taxon>Eukaryota</taxon>
        <taxon>Sar</taxon>
        <taxon>Alveolata</taxon>
        <taxon>Apicomplexa</taxon>
        <taxon>Conoidasida</taxon>
        <taxon>Coccidia</taxon>
        <taxon>Eucoccidiorida</taxon>
        <taxon>Eimeriorina</taxon>
        <taxon>Sarcocystidae</taxon>
        <taxon>Cystoisospora</taxon>
    </lineage>
</organism>
<feature type="region of interest" description="Disordered" evidence="1">
    <location>
        <begin position="458"/>
        <end position="480"/>
    </location>
</feature>
<dbReference type="EMBL" id="MIGC01006144">
    <property type="protein sequence ID" value="PHJ16347.1"/>
    <property type="molecule type" value="Genomic_DNA"/>
</dbReference>
<evidence type="ECO:0000313" key="3">
    <source>
        <dbReference type="Proteomes" id="UP000221165"/>
    </source>
</evidence>
<dbReference type="VEuPathDB" id="ToxoDB:CSUI_009839"/>
<sequence length="769" mass="83121">MFMEGPAVPLFATLVMSLQPFLMDTESRGLPSTSTFASTFYSLVAACWVLSTEDHVKVWMPALIQRLRQVQLVAQLSATEGSAYTRAMRRRKLAPQPVELQHMASANNGATNVFRLWNVDTERPPVALPGAAAQWLPPPPPFPLRSELSPEKASGSAFLPLCGPCGGFPTQGSTGRERPPALPPAEGPLLVVEPGPPERAKEPRKIVLKPFARVVRPPGRRAKSRQTQPTESACCVLSCGSPPAPWLTNTEETAAFSPTMRSTSFDQQTNWEAASHRSVQAAHRRVSAASSPFHRRDGPASKGRGEEASHSCWSPCAGGDVCTSEERSASADVLDEGGDVPPVPSSGAVVGRPPEHRLKIRYIPEGLEDVETSLPVDEEDDGTQDRLRKPSQAATVEVFLDEVRLAREQVIADEKSDGEPDVRAVLTGPNLKPLCINFKAQGAAGGREGRPPAVYLTEPDSKDLEGAKHAQDSSGLARSPRRELLSTEQLLQQQQFQLELQQLQLQQLQLQQQMHQEILRQAAPPEPVYPRYDGGQNLSPNIPCATATIRFGDLSKAGSDWQTAIGGQGDLQGDSRESAAAPHGSSHASRTEIPRKAEAGTSSARGETQKEGPSQQQTDQPEPGRGWSRAPSGSRQRSFDNLRLVKPVDIIAYPSALPPPTSLTRARRPPTPLTPLHQRPGTGGPVVCTVQVPNVLLLEAEGSRPSGDGREPWWPGCTARCEVNQEPVRMQLVPAPASIQTRAREGPVFQRQRTKSQSSSSSTAAPLPR</sequence>
<evidence type="ECO:0000313" key="2">
    <source>
        <dbReference type="EMBL" id="PHJ16347.1"/>
    </source>
</evidence>
<dbReference type="AlphaFoldDB" id="A0A2C6KFN9"/>
<keyword evidence="3" id="KW-1185">Reference proteome</keyword>
<comment type="caution">
    <text evidence="2">The sequence shown here is derived from an EMBL/GenBank/DDBJ whole genome shotgun (WGS) entry which is preliminary data.</text>
</comment>
<feature type="region of interest" description="Disordered" evidence="1">
    <location>
        <begin position="327"/>
        <end position="352"/>
    </location>
</feature>
<feature type="compositionally biased region" description="Polar residues" evidence="1">
    <location>
        <begin position="600"/>
        <end position="620"/>
    </location>
</feature>
<name>A0A2C6KFN9_9APIC</name>
<protein>
    <submittedName>
        <fullName evidence="2">Apicomplexan specific related</fullName>
    </submittedName>
</protein>